<keyword evidence="1" id="KW-0472">Membrane</keyword>
<feature type="transmembrane region" description="Helical" evidence="1">
    <location>
        <begin position="282"/>
        <end position="301"/>
    </location>
</feature>
<dbReference type="PANTHER" id="PTHR23028">
    <property type="entry name" value="ACETYLTRANSFERASE"/>
    <property type="match status" value="1"/>
</dbReference>
<feature type="transmembrane region" description="Helical" evidence="1">
    <location>
        <begin position="331"/>
        <end position="352"/>
    </location>
</feature>
<dbReference type="InterPro" id="IPR002656">
    <property type="entry name" value="Acyl_transf_3_dom"/>
</dbReference>
<comment type="caution">
    <text evidence="3">The sequence shown here is derived from an EMBL/GenBank/DDBJ whole genome shotgun (WGS) entry which is preliminary data.</text>
</comment>
<dbReference type="Proteomes" id="UP001165293">
    <property type="component" value="Unassembled WGS sequence"/>
</dbReference>
<feature type="domain" description="Acyltransferase 3" evidence="2">
    <location>
        <begin position="29"/>
        <end position="349"/>
    </location>
</feature>
<protein>
    <submittedName>
        <fullName evidence="3">Acyltransferase</fullName>
    </submittedName>
</protein>
<reference evidence="3" key="1">
    <citation type="submission" date="2021-10" db="EMBL/GenBank/DDBJ databases">
        <authorList>
            <person name="Lyu M."/>
            <person name="Wang X."/>
            <person name="Meng X."/>
            <person name="Xu K."/>
        </authorList>
    </citation>
    <scope>NUCLEOTIDE SEQUENCE</scope>
    <source>
        <strain evidence="3">A6</strain>
    </source>
</reference>
<sequence length="366" mass="41660">MPAWADALRSNTLQSNAMRLSDYATGRDNNFNLVRFLAAFAVLWSHSYALSIEWEPWIDFLRYTPAGVAVDVFFVTSGFLVTASLLRLGDVRQFLRARALRIFPALIVMSCLLTFVLGPWFTTLPLGEYFTESETWKFLVKNATVLAGLKFRLEGMFPDNPIDRVVNGSLWTLKFELYCYITLVLAWWLAAKVSKSDAFKLFTRVVVIGTALMLAGFWWAHETGNPTWGDFRLFFMFFCGAAFWIFRARIPMHPALFAAMAFVLLAGVAMPTYFFWVYPPTIAYIVLWLAYVPGGWIRRFNSVGDYSYGLYIYAFPVQQALIASFPTQGPLFVFAWASAITLPLAMLSWHLVEKPMLARKTAKQTA</sequence>
<feature type="transmembrane region" description="Helical" evidence="1">
    <location>
        <begin position="255"/>
        <end position="276"/>
    </location>
</feature>
<dbReference type="EMBL" id="JAJGAK010000001">
    <property type="protein sequence ID" value="MCC8362572.1"/>
    <property type="molecule type" value="Genomic_DNA"/>
</dbReference>
<evidence type="ECO:0000313" key="4">
    <source>
        <dbReference type="Proteomes" id="UP001165293"/>
    </source>
</evidence>
<dbReference type="GO" id="GO:0016746">
    <property type="term" value="F:acyltransferase activity"/>
    <property type="evidence" value="ECO:0007669"/>
    <property type="project" value="UniProtKB-KW"/>
</dbReference>
<feature type="transmembrane region" description="Helical" evidence="1">
    <location>
        <begin position="170"/>
        <end position="189"/>
    </location>
</feature>
<keyword evidence="3" id="KW-0808">Transferase</keyword>
<dbReference type="InterPro" id="IPR050879">
    <property type="entry name" value="Acyltransferase_3"/>
</dbReference>
<keyword evidence="1" id="KW-0812">Transmembrane</keyword>
<evidence type="ECO:0000256" key="1">
    <source>
        <dbReference type="SAM" id="Phobius"/>
    </source>
</evidence>
<dbReference type="Pfam" id="PF01757">
    <property type="entry name" value="Acyl_transf_3"/>
    <property type="match status" value="1"/>
</dbReference>
<keyword evidence="1" id="KW-1133">Transmembrane helix</keyword>
<dbReference type="RefSeq" id="WP_230526160.1">
    <property type="nucleotide sequence ID" value="NZ_JAJGAK010000001.1"/>
</dbReference>
<evidence type="ECO:0000259" key="2">
    <source>
        <dbReference type="Pfam" id="PF01757"/>
    </source>
</evidence>
<feature type="transmembrane region" description="Helical" evidence="1">
    <location>
        <begin position="308"/>
        <end position="325"/>
    </location>
</feature>
<feature type="transmembrane region" description="Helical" evidence="1">
    <location>
        <begin position="201"/>
        <end position="219"/>
    </location>
</feature>
<evidence type="ECO:0000313" key="3">
    <source>
        <dbReference type="EMBL" id="MCC8362572.1"/>
    </source>
</evidence>
<feature type="transmembrane region" description="Helical" evidence="1">
    <location>
        <begin position="231"/>
        <end position="248"/>
    </location>
</feature>
<feature type="transmembrane region" description="Helical" evidence="1">
    <location>
        <begin position="33"/>
        <end position="51"/>
    </location>
</feature>
<keyword evidence="3" id="KW-0012">Acyltransferase</keyword>
<keyword evidence="4" id="KW-1185">Reference proteome</keyword>
<feature type="transmembrane region" description="Helical" evidence="1">
    <location>
        <begin position="63"/>
        <end position="88"/>
    </location>
</feature>
<accession>A0ABS8JG49</accession>
<feature type="transmembrane region" description="Helical" evidence="1">
    <location>
        <begin position="100"/>
        <end position="121"/>
    </location>
</feature>
<gene>
    <name evidence="3" type="ORF">LK996_05730</name>
</gene>
<name>A0ABS8JG49_9GAMM</name>
<organism evidence="3 4">
    <name type="scientific">Noviluteimonas lactosilytica</name>
    <dbReference type="NCBI Taxonomy" id="2888523"/>
    <lineage>
        <taxon>Bacteria</taxon>
        <taxon>Pseudomonadati</taxon>
        <taxon>Pseudomonadota</taxon>
        <taxon>Gammaproteobacteria</taxon>
        <taxon>Lysobacterales</taxon>
        <taxon>Lysobacteraceae</taxon>
        <taxon>Noviluteimonas</taxon>
    </lineage>
</organism>
<proteinExistence type="predicted"/>